<feature type="domain" description="Fe-containing alcohol dehydrogenase-like C-terminal" evidence="1">
    <location>
        <begin position="22"/>
        <end position="210"/>
    </location>
</feature>
<dbReference type="PANTHER" id="PTHR11496:SF102">
    <property type="entry name" value="ALCOHOL DEHYDROGENASE 4"/>
    <property type="match status" value="1"/>
</dbReference>
<dbReference type="AlphaFoldDB" id="A0A383CPH7"/>
<dbReference type="GO" id="GO:0046872">
    <property type="term" value="F:metal ion binding"/>
    <property type="evidence" value="ECO:0007669"/>
    <property type="project" value="InterPro"/>
</dbReference>
<accession>A0A383CPH7</accession>
<dbReference type="EMBL" id="UINC01210481">
    <property type="protein sequence ID" value="SVE33953.1"/>
    <property type="molecule type" value="Genomic_DNA"/>
</dbReference>
<dbReference type="SUPFAM" id="SSF56796">
    <property type="entry name" value="Dehydroquinate synthase-like"/>
    <property type="match status" value="1"/>
</dbReference>
<feature type="non-terminal residue" evidence="2">
    <location>
        <position position="1"/>
    </location>
</feature>
<gene>
    <name evidence="2" type="ORF">METZ01_LOCUS486807</name>
</gene>
<proteinExistence type="predicted"/>
<dbReference type="PROSITE" id="PS00913">
    <property type="entry name" value="ADH_IRON_1"/>
    <property type="match status" value="1"/>
</dbReference>
<dbReference type="InterPro" id="IPR056798">
    <property type="entry name" value="ADH_Fe_C"/>
</dbReference>
<evidence type="ECO:0000259" key="1">
    <source>
        <dbReference type="Pfam" id="PF25137"/>
    </source>
</evidence>
<dbReference type="PANTHER" id="PTHR11496">
    <property type="entry name" value="ALCOHOL DEHYDROGENASE"/>
    <property type="match status" value="1"/>
</dbReference>
<protein>
    <recommendedName>
        <fullName evidence="1">Fe-containing alcohol dehydrogenase-like C-terminal domain-containing protein</fullName>
    </recommendedName>
</protein>
<dbReference type="Pfam" id="PF25137">
    <property type="entry name" value="ADH_Fe_C"/>
    <property type="match status" value="1"/>
</dbReference>
<dbReference type="GO" id="GO:0004022">
    <property type="term" value="F:alcohol dehydrogenase (NAD+) activity"/>
    <property type="evidence" value="ECO:0007669"/>
    <property type="project" value="TreeGrafter"/>
</dbReference>
<dbReference type="InterPro" id="IPR018211">
    <property type="entry name" value="ADH_Fe_CS"/>
</dbReference>
<evidence type="ECO:0000313" key="2">
    <source>
        <dbReference type="EMBL" id="SVE33953.1"/>
    </source>
</evidence>
<dbReference type="Gene3D" id="1.20.1090.10">
    <property type="entry name" value="Dehydroquinate synthase-like - alpha domain"/>
    <property type="match status" value="1"/>
</dbReference>
<sequence length="212" mass="22611">HVKPDLAICDPELTISLPPHLTAATGMDAVTHCVEGYLSINANAPAEAIALDGIHRALSYIDRAVRDGADREARYNMAMAALEGGMAIYMGLGPIHSLSMAFGDSPLHHGTLVTVSMPAVMRYYNGKIDGKLNAIAHAMGLEGGLGVGERIAVLTENINSRLGLPSGVREMGYTKNDLEVISGDALDSQFNMTAPLRPTREEYRQIIVEALG</sequence>
<reference evidence="2" key="1">
    <citation type="submission" date="2018-05" db="EMBL/GenBank/DDBJ databases">
        <authorList>
            <person name="Lanie J.A."/>
            <person name="Ng W.-L."/>
            <person name="Kazmierczak K.M."/>
            <person name="Andrzejewski T.M."/>
            <person name="Davidsen T.M."/>
            <person name="Wayne K.J."/>
            <person name="Tettelin H."/>
            <person name="Glass J.I."/>
            <person name="Rusch D."/>
            <person name="Podicherti R."/>
            <person name="Tsui H.-C.T."/>
            <person name="Winkler M.E."/>
        </authorList>
    </citation>
    <scope>NUCLEOTIDE SEQUENCE</scope>
</reference>
<name>A0A383CPH7_9ZZZZ</name>
<organism evidence="2">
    <name type="scientific">marine metagenome</name>
    <dbReference type="NCBI Taxonomy" id="408172"/>
    <lineage>
        <taxon>unclassified sequences</taxon>
        <taxon>metagenomes</taxon>
        <taxon>ecological metagenomes</taxon>
    </lineage>
</organism>
<dbReference type="InterPro" id="IPR039697">
    <property type="entry name" value="Alcohol_dehydrogenase_Fe"/>
</dbReference>